<evidence type="ECO:0000313" key="2">
    <source>
        <dbReference type="EMBL" id="CAK9137204.1"/>
    </source>
</evidence>
<sequence>MLSESRLKEKALDNAAPKGTEAPRGVGGTVDRGAEVIGKGAGTSASVEIIVGRGVGANASVAQGVGVEASTGANK</sequence>
<organism evidence="2 3">
    <name type="scientific">Ilex paraguariensis</name>
    <name type="common">yerba mate</name>
    <dbReference type="NCBI Taxonomy" id="185542"/>
    <lineage>
        <taxon>Eukaryota</taxon>
        <taxon>Viridiplantae</taxon>
        <taxon>Streptophyta</taxon>
        <taxon>Embryophyta</taxon>
        <taxon>Tracheophyta</taxon>
        <taxon>Spermatophyta</taxon>
        <taxon>Magnoliopsida</taxon>
        <taxon>eudicotyledons</taxon>
        <taxon>Gunneridae</taxon>
        <taxon>Pentapetalae</taxon>
        <taxon>asterids</taxon>
        <taxon>campanulids</taxon>
        <taxon>Aquifoliales</taxon>
        <taxon>Aquifoliaceae</taxon>
        <taxon>Ilex</taxon>
    </lineage>
</organism>
<keyword evidence="3" id="KW-1185">Reference proteome</keyword>
<feature type="region of interest" description="Disordered" evidence="1">
    <location>
        <begin position="1"/>
        <end position="32"/>
    </location>
</feature>
<dbReference type="EMBL" id="CAUOFW020000808">
    <property type="protein sequence ID" value="CAK9137204.1"/>
    <property type="molecule type" value="Genomic_DNA"/>
</dbReference>
<comment type="caution">
    <text evidence="2">The sequence shown here is derived from an EMBL/GenBank/DDBJ whole genome shotgun (WGS) entry which is preliminary data.</text>
</comment>
<gene>
    <name evidence="2" type="ORF">ILEXP_LOCUS4225</name>
</gene>
<accession>A0ABC8QWS5</accession>
<dbReference type="Proteomes" id="UP001642360">
    <property type="component" value="Unassembled WGS sequence"/>
</dbReference>
<protein>
    <submittedName>
        <fullName evidence="2">Uncharacterized protein</fullName>
    </submittedName>
</protein>
<name>A0ABC8QWS5_9AQUA</name>
<proteinExistence type="predicted"/>
<dbReference type="AlphaFoldDB" id="A0ABC8QWS5"/>
<feature type="compositionally biased region" description="Basic and acidic residues" evidence="1">
    <location>
        <begin position="1"/>
        <end position="12"/>
    </location>
</feature>
<evidence type="ECO:0000256" key="1">
    <source>
        <dbReference type="SAM" id="MobiDB-lite"/>
    </source>
</evidence>
<reference evidence="2 3" key="1">
    <citation type="submission" date="2024-02" db="EMBL/GenBank/DDBJ databases">
        <authorList>
            <person name="Vignale AGUSTIN F."/>
            <person name="Sosa J E."/>
            <person name="Modenutti C."/>
        </authorList>
    </citation>
    <scope>NUCLEOTIDE SEQUENCE [LARGE SCALE GENOMIC DNA]</scope>
</reference>
<evidence type="ECO:0000313" key="3">
    <source>
        <dbReference type="Proteomes" id="UP001642360"/>
    </source>
</evidence>